<evidence type="ECO:0000256" key="3">
    <source>
        <dbReference type="ARBA" id="ARBA00022692"/>
    </source>
</evidence>
<dbReference type="PRINTS" id="PR01806">
    <property type="entry name" value="VIRFACTRMVIN"/>
</dbReference>
<dbReference type="Pfam" id="PF03023">
    <property type="entry name" value="MurJ"/>
    <property type="match status" value="1"/>
</dbReference>
<evidence type="ECO:0000256" key="2">
    <source>
        <dbReference type="ARBA" id="ARBA00022475"/>
    </source>
</evidence>
<evidence type="ECO:0000256" key="8">
    <source>
        <dbReference type="ARBA" id="ARBA00060041"/>
    </source>
</evidence>
<evidence type="ECO:0000256" key="4">
    <source>
        <dbReference type="ARBA" id="ARBA00022960"/>
    </source>
</evidence>
<comment type="subcellular location">
    <subcellularLocation>
        <location evidence="10">Cell inner membrane</location>
        <topology evidence="10">Multi-pass membrane protein</topology>
    </subcellularLocation>
    <subcellularLocation>
        <location evidence="1">Cell membrane</location>
        <topology evidence="1">Multi-pass membrane protein</topology>
    </subcellularLocation>
</comment>
<dbReference type="RefSeq" id="WP_015280087.1">
    <property type="nucleotide sequence ID" value="NC_019940.1"/>
</dbReference>
<dbReference type="STRING" id="765912.Thimo_1141"/>
<evidence type="ECO:0000256" key="5">
    <source>
        <dbReference type="ARBA" id="ARBA00022984"/>
    </source>
</evidence>
<keyword evidence="4 10" id="KW-0133">Cell shape</keyword>
<feature type="transmembrane region" description="Helical" evidence="10">
    <location>
        <begin position="384"/>
        <end position="403"/>
    </location>
</feature>
<dbReference type="HAMAP" id="MF_02078">
    <property type="entry name" value="MurJ_MviN"/>
    <property type="match status" value="1"/>
</dbReference>
<evidence type="ECO:0000256" key="9">
    <source>
        <dbReference type="ARBA" id="ARBA00061532"/>
    </source>
</evidence>
<dbReference type="PIRSF" id="PIRSF002869">
    <property type="entry name" value="MviN"/>
    <property type="match status" value="1"/>
</dbReference>
<dbReference type="OrthoDB" id="9816572at2"/>
<evidence type="ECO:0000313" key="13">
    <source>
        <dbReference type="Proteomes" id="UP000010816"/>
    </source>
</evidence>
<dbReference type="GO" id="GO:0034204">
    <property type="term" value="P:lipid translocation"/>
    <property type="evidence" value="ECO:0007669"/>
    <property type="project" value="TreeGrafter"/>
</dbReference>
<sequence>MTSLATAVAKVGGTTLVSRLLGFVRDLVIARLFGANAATDAFFVAFKIPNLLRRLFAEGAFSMAFVPVLTEYRTHRSLAELKGLVDHVAGSFGLVLLTMTTIGVLAAPVLLVLFAPGFSGDPDQRVLATEMLRLTFPYLLFISLTAFAGGIQNAYERFTVPAFTPVLLNLVMIACALWLAPLLARPITALAWGVLLAGLIQLAFQIPFLARLGLLPRPRLRPRDPGVQRILRRMMPALLGVSVTQINLLIDTLLASFLAAGSISWLYYSDRLVELPLGLLGAALGTVILPRLSRHHVARSSGELSRTLDWALRWVVLLGLPAGVGLMALAGPLIATLFHSGEFGTDDVTMASRSLVAYATGLTSFMAIKVLAPGFYARQDMRTPLRIALVALLANLVLSLALMGPLGHAGLALATSLAALVNATLLLWVLMREGIYRPMPDWPKRLAKTGAATLLMGGLIAVGKGTTADWLAWDDWQRAWHLAGWILLGAVTYVGVLALLGMRPRELSDPS</sequence>
<keyword evidence="7 10" id="KW-0472">Membrane</keyword>
<feature type="transmembrane region" description="Helical" evidence="10">
    <location>
        <begin position="355"/>
        <end position="372"/>
    </location>
</feature>
<dbReference type="HOGENOM" id="CLU_006797_5_3_6"/>
<feature type="transmembrane region" description="Helical" evidence="10">
    <location>
        <begin position="409"/>
        <end position="430"/>
    </location>
</feature>
<dbReference type="InterPro" id="IPR051050">
    <property type="entry name" value="Lipid_II_flippase_MurJ/MviN"/>
</dbReference>
<feature type="transmembrane region" description="Helical" evidence="10">
    <location>
        <begin position="451"/>
        <end position="473"/>
    </location>
</feature>
<comment type="pathway">
    <text evidence="10">Cell wall biogenesis; peptidoglycan biosynthesis.</text>
</comment>
<proteinExistence type="inferred from homology"/>
<evidence type="ECO:0000313" key="12">
    <source>
        <dbReference type="EMBL" id="AGA89943.1"/>
    </source>
</evidence>
<feature type="transmembrane region" description="Helical" evidence="10">
    <location>
        <begin position="479"/>
        <end position="500"/>
    </location>
</feature>
<feature type="transmembrane region" description="Helical" evidence="10">
    <location>
        <begin position="275"/>
        <end position="293"/>
    </location>
</feature>
<evidence type="ECO:0000256" key="1">
    <source>
        <dbReference type="ARBA" id="ARBA00004651"/>
    </source>
</evidence>
<dbReference type="Proteomes" id="UP000010816">
    <property type="component" value="Chromosome"/>
</dbReference>
<evidence type="ECO:0000256" key="11">
    <source>
        <dbReference type="PIRNR" id="PIRNR002869"/>
    </source>
</evidence>
<keyword evidence="3 10" id="KW-0812">Transmembrane</keyword>
<dbReference type="AlphaFoldDB" id="L0GT43"/>
<feature type="transmembrane region" description="Helical" evidence="10">
    <location>
        <begin position="314"/>
        <end position="335"/>
    </location>
</feature>
<dbReference type="InterPro" id="IPR004268">
    <property type="entry name" value="MurJ"/>
</dbReference>
<feature type="transmembrane region" description="Helical" evidence="10">
    <location>
        <begin position="135"/>
        <end position="154"/>
    </location>
</feature>
<dbReference type="PANTHER" id="PTHR47019">
    <property type="entry name" value="LIPID II FLIPPASE MURJ"/>
    <property type="match status" value="1"/>
</dbReference>
<accession>L0GT43</accession>
<dbReference type="PATRIC" id="fig|765912.4.peg.1104"/>
<dbReference type="GO" id="GO:0009252">
    <property type="term" value="P:peptidoglycan biosynthetic process"/>
    <property type="evidence" value="ECO:0007669"/>
    <property type="project" value="UniProtKB-UniRule"/>
</dbReference>
<keyword evidence="10" id="KW-0997">Cell inner membrane</keyword>
<keyword evidence="13" id="KW-1185">Reference proteome</keyword>
<gene>
    <name evidence="10" type="primary">murJ</name>
    <name evidence="12" type="ORF">Thimo_1141</name>
</gene>
<keyword evidence="5 10" id="KW-0573">Peptidoglycan synthesis</keyword>
<protein>
    <recommendedName>
        <fullName evidence="10">Probable lipid II flippase MurJ</fullName>
    </recommendedName>
</protein>
<feature type="transmembrane region" description="Helical" evidence="10">
    <location>
        <begin position="190"/>
        <end position="214"/>
    </location>
</feature>
<organism evidence="12 13">
    <name type="scientific">Thioflavicoccus mobilis 8321</name>
    <dbReference type="NCBI Taxonomy" id="765912"/>
    <lineage>
        <taxon>Bacteria</taxon>
        <taxon>Pseudomonadati</taxon>
        <taxon>Pseudomonadota</taxon>
        <taxon>Gammaproteobacteria</taxon>
        <taxon>Chromatiales</taxon>
        <taxon>Chromatiaceae</taxon>
        <taxon>Thioflavicoccus</taxon>
    </lineage>
</organism>
<comment type="similarity">
    <text evidence="9 10 11">Belongs to the MurJ/MviN family.</text>
</comment>
<dbReference type="PANTHER" id="PTHR47019:SF1">
    <property type="entry name" value="LIPID II FLIPPASE MURJ"/>
    <property type="match status" value="1"/>
</dbReference>
<dbReference type="GO" id="GO:0008360">
    <property type="term" value="P:regulation of cell shape"/>
    <property type="evidence" value="ECO:0007669"/>
    <property type="project" value="UniProtKB-UniRule"/>
</dbReference>
<dbReference type="GO" id="GO:0071555">
    <property type="term" value="P:cell wall organization"/>
    <property type="evidence" value="ECO:0007669"/>
    <property type="project" value="UniProtKB-UniRule"/>
</dbReference>
<reference evidence="12 13" key="1">
    <citation type="submission" date="2011-09" db="EMBL/GenBank/DDBJ databases">
        <title>Complete sequence of chromosome of Thioflavicoccus mobilis 8321.</title>
        <authorList>
            <consortium name="US DOE Joint Genome Institute"/>
            <person name="Lucas S."/>
            <person name="Han J."/>
            <person name="Lapidus A."/>
            <person name="Cheng J.-F."/>
            <person name="Goodwin L."/>
            <person name="Pitluck S."/>
            <person name="Peters L."/>
            <person name="Ovchinnikova G."/>
            <person name="Lu M."/>
            <person name="Detter J.C."/>
            <person name="Han C."/>
            <person name="Tapia R."/>
            <person name="Land M."/>
            <person name="Hauser L."/>
            <person name="Kyrpides N."/>
            <person name="Ivanova N."/>
            <person name="Pagani I."/>
            <person name="Vogl K."/>
            <person name="Liu Z."/>
            <person name="Imhoff J."/>
            <person name="Thiel V."/>
            <person name="Frigaard N.-U."/>
            <person name="Bryant D."/>
            <person name="Woyke T."/>
        </authorList>
    </citation>
    <scope>NUCLEOTIDE SEQUENCE [LARGE SCALE GENOMIC DNA]</scope>
    <source>
        <strain evidence="12 13">8321</strain>
    </source>
</reference>
<name>L0GT43_9GAMM</name>
<dbReference type="eggNOG" id="COG0728">
    <property type="taxonomic scope" value="Bacteria"/>
</dbReference>
<feature type="transmembrane region" description="Helical" evidence="10">
    <location>
        <begin position="166"/>
        <end position="184"/>
    </location>
</feature>
<dbReference type="KEGG" id="tmb:Thimo_1141"/>
<keyword evidence="10 11" id="KW-0813">Transport</keyword>
<comment type="function">
    <text evidence="8 10 11">Involved in peptidoglycan biosynthesis. Transports lipid-linked peptidoglycan precursors from the inner to the outer leaflet of the cytoplasmic membrane.</text>
</comment>
<dbReference type="UniPathway" id="UPA00219"/>
<dbReference type="CDD" id="cd13123">
    <property type="entry name" value="MATE_MurJ_like"/>
    <property type="match status" value="1"/>
</dbReference>
<feature type="transmembrane region" description="Helical" evidence="10">
    <location>
        <begin position="235"/>
        <end position="263"/>
    </location>
</feature>
<evidence type="ECO:0000256" key="7">
    <source>
        <dbReference type="ARBA" id="ARBA00023136"/>
    </source>
</evidence>
<keyword evidence="2 10" id="KW-1003">Cell membrane</keyword>
<dbReference type="GO" id="GO:0015648">
    <property type="term" value="F:lipid-linked peptidoglycan transporter activity"/>
    <property type="evidence" value="ECO:0007669"/>
    <property type="project" value="UniProtKB-UniRule"/>
</dbReference>
<dbReference type="GO" id="GO:0005886">
    <property type="term" value="C:plasma membrane"/>
    <property type="evidence" value="ECO:0007669"/>
    <property type="project" value="UniProtKB-SubCell"/>
</dbReference>
<dbReference type="EMBL" id="CP003051">
    <property type="protein sequence ID" value="AGA89943.1"/>
    <property type="molecule type" value="Genomic_DNA"/>
</dbReference>
<feature type="transmembrane region" description="Helical" evidence="10">
    <location>
        <begin position="92"/>
        <end position="115"/>
    </location>
</feature>
<evidence type="ECO:0000256" key="6">
    <source>
        <dbReference type="ARBA" id="ARBA00022989"/>
    </source>
</evidence>
<evidence type="ECO:0000256" key="10">
    <source>
        <dbReference type="HAMAP-Rule" id="MF_02078"/>
    </source>
</evidence>
<keyword evidence="10 11" id="KW-0961">Cell wall biogenesis/degradation</keyword>
<keyword evidence="6 10" id="KW-1133">Transmembrane helix</keyword>
<dbReference type="NCBIfam" id="TIGR01695">
    <property type="entry name" value="murJ_mviN"/>
    <property type="match status" value="1"/>
</dbReference>